<keyword evidence="2" id="KW-1185">Reference proteome</keyword>
<accession>F0R6U5</accession>
<proteinExistence type="predicted"/>
<protein>
    <submittedName>
        <fullName evidence="1">Uncharacterized protein</fullName>
    </submittedName>
</protein>
<name>F0R6U5_PHOSB</name>
<evidence type="ECO:0000313" key="2">
    <source>
        <dbReference type="Proteomes" id="UP000007486"/>
    </source>
</evidence>
<gene>
    <name evidence="1" type="ordered locus">Bacsa_0251</name>
</gene>
<evidence type="ECO:0000313" key="1">
    <source>
        <dbReference type="EMBL" id="ADY34862.1"/>
    </source>
</evidence>
<sequence length="49" mass="5758">MCIYCLKRVQPVCCRFQISLFFDYTLHTKGESVKSLRNIPKTLDNRFSG</sequence>
<dbReference type="Proteomes" id="UP000007486">
    <property type="component" value="Chromosome"/>
</dbReference>
<reference evidence="1 2" key="1">
    <citation type="journal article" date="2011" name="Stand. Genomic Sci.">
        <title>Complete genome sequence of Bacteroides salanitronis type strain (BL78).</title>
        <authorList>
            <person name="Gronow S."/>
            <person name="Held B."/>
            <person name="Lucas S."/>
            <person name="Lapidus A."/>
            <person name="Del Rio T.G."/>
            <person name="Nolan M."/>
            <person name="Tice H."/>
            <person name="Deshpande S."/>
            <person name="Cheng J.F."/>
            <person name="Pitluck S."/>
            <person name="Liolios K."/>
            <person name="Pagani I."/>
            <person name="Ivanova N."/>
            <person name="Mavromatis K."/>
            <person name="Pati A."/>
            <person name="Tapia R."/>
            <person name="Han C."/>
            <person name="Goodwin L."/>
            <person name="Chen A."/>
            <person name="Palaniappan K."/>
            <person name="Land M."/>
            <person name="Hauser L."/>
            <person name="Chang Y.J."/>
            <person name="Jeffries C.D."/>
            <person name="Brambilla E.M."/>
            <person name="Rohde M."/>
            <person name="Goker M."/>
            <person name="Detter J.C."/>
            <person name="Woyke T."/>
            <person name="Bristow J."/>
            <person name="Markowitz V."/>
            <person name="Hugenholtz P."/>
            <person name="Kyrpides N.C."/>
            <person name="Klenk H.P."/>
            <person name="Eisen J.A."/>
        </authorList>
    </citation>
    <scope>NUCLEOTIDE SEQUENCE [LARGE SCALE GENOMIC DNA]</scope>
    <source>
        <strain evidence="1 2">DSM 18170</strain>
    </source>
</reference>
<dbReference type="KEGG" id="bsa:Bacsa_0251"/>
<dbReference type="HOGENOM" id="CLU_3132498_0_0_10"/>
<organism evidence="1 2">
    <name type="scientific">Phocaeicola salanitronis (strain DSM 18170 / JCM 13657 / CCUG 60908 / BL78)</name>
    <name type="common">Bacteroides salanitronis</name>
    <dbReference type="NCBI Taxonomy" id="667015"/>
    <lineage>
        <taxon>Bacteria</taxon>
        <taxon>Pseudomonadati</taxon>
        <taxon>Bacteroidota</taxon>
        <taxon>Bacteroidia</taxon>
        <taxon>Bacteroidales</taxon>
        <taxon>Bacteroidaceae</taxon>
        <taxon>Phocaeicola</taxon>
    </lineage>
</organism>
<dbReference type="AlphaFoldDB" id="F0R6U5"/>
<dbReference type="EMBL" id="CP002530">
    <property type="protein sequence ID" value="ADY34862.1"/>
    <property type="molecule type" value="Genomic_DNA"/>
</dbReference>